<reference evidence="2" key="1">
    <citation type="journal article" date="2023" name="Mol. Biol. Evol.">
        <title>Third-Generation Sequencing Reveals the Adaptive Role of the Epigenome in Three Deep-Sea Polychaetes.</title>
        <authorList>
            <person name="Perez M."/>
            <person name="Aroh O."/>
            <person name="Sun Y."/>
            <person name="Lan Y."/>
            <person name="Juniper S.K."/>
            <person name="Young C.R."/>
            <person name="Angers B."/>
            <person name="Qian P.Y."/>
        </authorList>
    </citation>
    <scope>NUCLEOTIDE SEQUENCE</scope>
    <source>
        <strain evidence="2">R07B-5</strain>
    </source>
</reference>
<protein>
    <submittedName>
        <fullName evidence="2">Uncharacterized protein</fullName>
    </submittedName>
</protein>
<feature type="region of interest" description="Disordered" evidence="1">
    <location>
        <begin position="53"/>
        <end position="81"/>
    </location>
</feature>
<keyword evidence="3" id="KW-1185">Reference proteome</keyword>
<evidence type="ECO:0000256" key="1">
    <source>
        <dbReference type="SAM" id="MobiDB-lite"/>
    </source>
</evidence>
<dbReference type="Proteomes" id="UP001209878">
    <property type="component" value="Unassembled WGS sequence"/>
</dbReference>
<evidence type="ECO:0000313" key="2">
    <source>
        <dbReference type="EMBL" id="KAK2174803.1"/>
    </source>
</evidence>
<sequence>MQPHMAADTGTQGSMHWYCHQTARRVIKKLQAKDTRQVELERKEQGFSLYVNGAHSNHSKKTWRSPPGTYRTAKTAGEAHV</sequence>
<gene>
    <name evidence="2" type="ORF">NP493_776g01007</name>
</gene>
<organism evidence="2 3">
    <name type="scientific">Ridgeia piscesae</name>
    <name type="common">Tubeworm</name>
    <dbReference type="NCBI Taxonomy" id="27915"/>
    <lineage>
        <taxon>Eukaryota</taxon>
        <taxon>Metazoa</taxon>
        <taxon>Spiralia</taxon>
        <taxon>Lophotrochozoa</taxon>
        <taxon>Annelida</taxon>
        <taxon>Polychaeta</taxon>
        <taxon>Sedentaria</taxon>
        <taxon>Canalipalpata</taxon>
        <taxon>Sabellida</taxon>
        <taxon>Siboglinidae</taxon>
        <taxon>Ridgeia</taxon>
    </lineage>
</organism>
<name>A0AAD9NND5_RIDPI</name>
<comment type="caution">
    <text evidence="2">The sequence shown here is derived from an EMBL/GenBank/DDBJ whole genome shotgun (WGS) entry which is preliminary data.</text>
</comment>
<dbReference type="EMBL" id="JAODUO010000775">
    <property type="protein sequence ID" value="KAK2174803.1"/>
    <property type="molecule type" value="Genomic_DNA"/>
</dbReference>
<evidence type="ECO:0000313" key="3">
    <source>
        <dbReference type="Proteomes" id="UP001209878"/>
    </source>
</evidence>
<accession>A0AAD9NND5</accession>
<proteinExistence type="predicted"/>
<dbReference type="AlphaFoldDB" id="A0AAD9NND5"/>